<gene>
    <name evidence="1" type="ORF">HF394_15770</name>
</gene>
<dbReference type="AlphaFoldDB" id="A0A7H8QEN9"/>
<evidence type="ECO:0000313" key="2">
    <source>
        <dbReference type="Proteomes" id="UP000509222"/>
    </source>
</evidence>
<dbReference type="RefSeq" id="WP_176294878.1">
    <property type="nucleotide sequence ID" value="NZ_CP051177.1"/>
</dbReference>
<protein>
    <submittedName>
        <fullName evidence="1">Uncharacterized protein</fullName>
    </submittedName>
</protein>
<dbReference type="Proteomes" id="UP000509222">
    <property type="component" value="Chromosome"/>
</dbReference>
<evidence type="ECO:0000313" key="1">
    <source>
        <dbReference type="EMBL" id="QKX51915.1"/>
    </source>
</evidence>
<name>A0A7H8QEN9_9BACL</name>
<organism evidence="1 2">
    <name type="scientific">Planococcus glaciei</name>
    <dbReference type="NCBI Taxonomy" id="459472"/>
    <lineage>
        <taxon>Bacteria</taxon>
        <taxon>Bacillati</taxon>
        <taxon>Bacillota</taxon>
        <taxon>Bacilli</taxon>
        <taxon>Bacillales</taxon>
        <taxon>Caryophanaceae</taxon>
        <taxon>Planococcus</taxon>
    </lineage>
</organism>
<accession>A0A7H8QEN9</accession>
<sequence length="131" mass="15395">MRFRQKEFNESLKQEIHRKEMELTRYVESWLPRFQGLFLQEYKVLDAGVEKDGIDPFQPGYRSSLVVSICDDHGELIDLHNIPIWTCERLFLGLPVTQNLPGSRLVGDLLDENLQDIQQELQAYIEDFIDL</sequence>
<reference evidence="2" key="1">
    <citation type="submission" date="2020-06" db="EMBL/GenBank/DDBJ databases">
        <title>Isolation of Planomicrobium glaciei.</title>
        <authorList>
            <person name="Malisova L."/>
            <person name="Safrankova R."/>
            <person name="Jakubu V."/>
            <person name="Spanelova P."/>
        </authorList>
    </citation>
    <scope>NUCLEOTIDE SEQUENCE [LARGE SCALE GENOMIC DNA]</scope>
    <source>
        <strain evidence="2">NRL-ATB46093</strain>
    </source>
</reference>
<proteinExistence type="predicted"/>
<dbReference type="EMBL" id="CP051177">
    <property type="protein sequence ID" value="QKX51915.1"/>
    <property type="molecule type" value="Genomic_DNA"/>
</dbReference>
<keyword evidence="2" id="KW-1185">Reference proteome</keyword>